<dbReference type="Proteomes" id="UP000035050">
    <property type="component" value="Chromosome"/>
</dbReference>
<dbReference type="KEGG" id="pox:MB84_06500"/>
<evidence type="ECO:0000313" key="2">
    <source>
        <dbReference type="Proteomes" id="UP000035050"/>
    </source>
</evidence>
<name>A0A0E3YAA6_9BURK</name>
<proteinExistence type="predicted"/>
<dbReference type="AlphaFoldDB" id="A0A0E3YAA6"/>
<accession>A0A0E3YAA6</accession>
<keyword evidence="2" id="KW-1185">Reference proteome</keyword>
<reference evidence="1" key="1">
    <citation type="submission" date="2016-06" db="EMBL/GenBank/DDBJ databases">
        <title>Pandoraea oxalativorans DSM 23570 Genome Sequencing.</title>
        <authorList>
            <person name="Ee R."/>
            <person name="Lim Y.-L."/>
            <person name="Yong D."/>
            <person name="Yin W.-F."/>
            <person name="Chan K.-G."/>
        </authorList>
    </citation>
    <scope>NUCLEOTIDE SEQUENCE</scope>
    <source>
        <strain evidence="1">DSM 23570</strain>
    </source>
</reference>
<dbReference type="HOGENOM" id="CLU_2863692_0_0_4"/>
<dbReference type="EMBL" id="CP011253">
    <property type="protein sequence ID" value="AKC69197.1"/>
    <property type="molecule type" value="Genomic_DNA"/>
</dbReference>
<evidence type="ECO:0000313" key="1">
    <source>
        <dbReference type="EMBL" id="AKC69197.1"/>
    </source>
</evidence>
<protein>
    <submittedName>
        <fullName evidence="1">Uncharacterized protein</fullName>
    </submittedName>
</protein>
<gene>
    <name evidence="1" type="ORF">MB84_06500</name>
</gene>
<organism evidence="1 2">
    <name type="scientific">Pandoraea oxalativorans</name>
    <dbReference type="NCBI Taxonomy" id="573737"/>
    <lineage>
        <taxon>Bacteria</taxon>
        <taxon>Pseudomonadati</taxon>
        <taxon>Pseudomonadota</taxon>
        <taxon>Betaproteobacteria</taxon>
        <taxon>Burkholderiales</taxon>
        <taxon>Burkholderiaceae</taxon>
        <taxon>Pandoraea</taxon>
    </lineage>
</organism>
<sequence length="64" mass="6632">MANAAGHALQGGVAARCAVLRDVGARSARAQWSAQAAWAWRNAFASGLRGAPRVRDDGSEARSP</sequence>